<evidence type="ECO:0000313" key="2">
    <source>
        <dbReference type="Proteomes" id="UP000504623"/>
    </source>
</evidence>
<accession>A0A9B0U3T4</accession>
<dbReference type="GO" id="GO:0007605">
    <property type="term" value="P:sensory perception of sound"/>
    <property type="evidence" value="ECO:0007669"/>
    <property type="project" value="InterPro"/>
</dbReference>
<dbReference type="Proteomes" id="UP000504623">
    <property type="component" value="Unplaced"/>
</dbReference>
<dbReference type="AlphaFoldDB" id="A0A9B0U3T4"/>
<name>A0A9B0U3T4_CHRAS</name>
<dbReference type="CTD" id="150677"/>
<dbReference type="Pfam" id="PF15182">
    <property type="entry name" value="OTOS"/>
    <property type="match status" value="1"/>
</dbReference>
<dbReference type="PANTHER" id="PTHR35073">
    <property type="entry name" value="OTOSPIRALIN"/>
    <property type="match status" value="1"/>
</dbReference>
<keyword evidence="1" id="KW-0732">Signal</keyword>
<dbReference type="RefSeq" id="XP_006875261.1">
    <property type="nucleotide sequence ID" value="XM_006875199.1"/>
</dbReference>
<sequence>MKADLLLGLMLCLLMGLLAGAKPVPEEMDPYAEQPAWPYWTYSTSDFWNHVQYLQSLGAYPQLEDLARTFFAHFPLGSTLGFHVPYQED</sequence>
<keyword evidence="2" id="KW-1185">Reference proteome</keyword>
<gene>
    <name evidence="3" type="primary">OTOS</name>
</gene>
<reference evidence="3" key="1">
    <citation type="submission" date="2025-08" db="UniProtKB">
        <authorList>
            <consortium name="RefSeq"/>
        </authorList>
    </citation>
    <scope>IDENTIFICATION</scope>
    <source>
        <tissue evidence="3">Spleen</tissue>
    </source>
</reference>
<feature type="chain" id="PRO_5038505679" evidence="1">
    <location>
        <begin position="21"/>
        <end position="89"/>
    </location>
</feature>
<evidence type="ECO:0000256" key="1">
    <source>
        <dbReference type="SAM" id="SignalP"/>
    </source>
</evidence>
<feature type="signal peptide" evidence="1">
    <location>
        <begin position="1"/>
        <end position="20"/>
    </location>
</feature>
<evidence type="ECO:0000313" key="3">
    <source>
        <dbReference type="RefSeq" id="XP_006875261.1"/>
    </source>
</evidence>
<organism evidence="2 3">
    <name type="scientific">Chrysochloris asiatica</name>
    <name type="common">Cape golden mole</name>
    <dbReference type="NCBI Taxonomy" id="185453"/>
    <lineage>
        <taxon>Eukaryota</taxon>
        <taxon>Metazoa</taxon>
        <taxon>Chordata</taxon>
        <taxon>Craniata</taxon>
        <taxon>Vertebrata</taxon>
        <taxon>Euteleostomi</taxon>
        <taxon>Mammalia</taxon>
        <taxon>Eutheria</taxon>
        <taxon>Afrotheria</taxon>
        <taxon>Chrysochloridae</taxon>
        <taxon>Chrysochlorinae</taxon>
        <taxon>Chrysochloris</taxon>
    </lineage>
</organism>
<dbReference type="OrthoDB" id="8858469at2759"/>
<protein>
    <submittedName>
        <fullName evidence="3">Otospiralin</fullName>
    </submittedName>
</protein>
<dbReference type="GeneID" id="102823811"/>
<dbReference type="PANTHER" id="PTHR35073:SF1">
    <property type="entry name" value="OTOSPIRALIN"/>
    <property type="match status" value="1"/>
</dbReference>
<proteinExistence type="predicted"/>
<dbReference type="InterPro" id="IPR028224">
    <property type="entry name" value="Otospiralin"/>
</dbReference>